<keyword evidence="3" id="KW-1185">Reference proteome</keyword>
<dbReference type="Proteomes" id="UP000266340">
    <property type="component" value="Unassembled WGS sequence"/>
</dbReference>
<protein>
    <submittedName>
        <fullName evidence="2">Uncharacterized protein</fullName>
    </submittedName>
</protein>
<reference evidence="2 3" key="1">
    <citation type="submission" date="2018-09" db="EMBL/GenBank/DDBJ databases">
        <title>Cohnella cavernae sp. nov., isolated from a karst cave.</title>
        <authorList>
            <person name="Zhu H."/>
        </authorList>
    </citation>
    <scope>NUCLEOTIDE SEQUENCE [LARGE SCALE GENOMIC DNA]</scope>
    <source>
        <strain evidence="2 3">K2E09-144</strain>
    </source>
</reference>
<feature type="transmembrane region" description="Helical" evidence="1">
    <location>
        <begin position="72"/>
        <end position="98"/>
    </location>
</feature>
<keyword evidence="1" id="KW-0812">Transmembrane</keyword>
<comment type="caution">
    <text evidence="2">The sequence shown here is derived from an EMBL/GenBank/DDBJ whole genome shotgun (WGS) entry which is preliminary data.</text>
</comment>
<keyword evidence="1" id="KW-1133">Transmembrane helix</keyword>
<name>A0A398CSG4_9BACL</name>
<accession>A0A398CSG4</accession>
<feature type="transmembrane region" description="Helical" evidence="1">
    <location>
        <begin position="223"/>
        <end position="241"/>
    </location>
</feature>
<proteinExistence type="predicted"/>
<dbReference type="EMBL" id="QXJM01000039">
    <property type="protein sequence ID" value="RIE02737.1"/>
    <property type="molecule type" value="Genomic_DNA"/>
</dbReference>
<feature type="transmembrane region" description="Helical" evidence="1">
    <location>
        <begin position="7"/>
        <end position="29"/>
    </location>
</feature>
<feature type="transmembrane region" description="Helical" evidence="1">
    <location>
        <begin position="104"/>
        <end position="122"/>
    </location>
</feature>
<dbReference type="OrthoDB" id="875405at2"/>
<evidence type="ECO:0000313" key="3">
    <source>
        <dbReference type="Proteomes" id="UP000266340"/>
    </source>
</evidence>
<evidence type="ECO:0000313" key="2">
    <source>
        <dbReference type="EMBL" id="RIE02737.1"/>
    </source>
</evidence>
<evidence type="ECO:0000256" key="1">
    <source>
        <dbReference type="SAM" id="Phobius"/>
    </source>
</evidence>
<organism evidence="2 3">
    <name type="scientific">Cohnella faecalis</name>
    <dbReference type="NCBI Taxonomy" id="2315694"/>
    <lineage>
        <taxon>Bacteria</taxon>
        <taxon>Bacillati</taxon>
        <taxon>Bacillota</taxon>
        <taxon>Bacilli</taxon>
        <taxon>Bacillales</taxon>
        <taxon>Paenibacillaceae</taxon>
        <taxon>Cohnella</taxon>
    </lineage>
</organism>
<dbReference type="AlphaFoldDB" id="A0A398CSG4"/>
<gene>
    <name evidence="2" type="ORF">D3H35_19015</name>
</gene>
<sequence>MVIKQPLTRLVPAFWAIALTIVFADLILARVVPGAPEDRTFVYAVLFDFMLVVPALYWFLMVKKSGKKRSRVLLIPGIGAIVAWLALPAAARAAVWQAAAPMEAFIIAFEAAIIGYEIRLVYRAIRQFRTEKRKTADTAEALRTSIVHAAGTGKIASVMLHDISMVYFLIFSWRRKRPASQTAEAGFFTYHRGNQWIYPAVITKIVLFETVGLHLLVQMWSPVAAWIVTALDAWLIALLWADYRASALQPVKVEEDVLKLRYGLRIQADVPLASIASIAKRGEAAMDEKKSKDEIGPLYGSGNVRIELKAPIRVEGLLFLPREATIIDLTLDEPDAFVRTMNGRLHAEDGLPASPISNPSR</sequence>
<feature type="transmembrane region" description="Helical" evidence="1">
    <location>
        <begin position="196"/>
        <end position="217"/>
    </location>
</feature>
<dbReference type="RefSeq" id="WP_119150771.1">
    <property type="nucleotide sequence ID" value="NZ_JBHSOV010000035.1"/>
</dbReference>
<feature type="transmembrane region" description="Helical" evidence="1">
    <location>
        <begin position="41"/>
        <end position="60"/>
    </location>
</feature>
<keyword evidence="1" id="KW-0472">Membrane</keyword>